<reference evidence="2" key="1">
    <citation type="journal article" date="2017" name="Nat. Microbiol.">
        <title>Global analysis of biosynthetic gene clusters reveals vast potential of secondary metabolite production in Penicillium species.</title>
        <authorList>
            <person name="Nielsen J.C."/>
            <person name="Grijseels S."/>
            <person name="Prigent S."/>
            <person name="Ji B."/>
            <person name="Dainat J."/>
            <person name="Nielsen K.F."/>
            <person name="Frisvad J.C."/>
            <person name="Workman M."/>
            <person name="Nielsen J."/>
        </authorList>
    </citation>
    <scope>NUCLEOTIDE SEQUENCE [LARGE SCALE GENOMIC DNA]</scope>
    <source>
        <strain evidence="2">IBT 29486</strain>
    </source>
</reference>
<dbReference type="CDD" id="cd09917">
    <property type="entry name" value="F-box_SF"/>
    <property type="match status" value="1"/>
</dbReference>
<protein>
    <recommendedName>
        <fullName evidence="3">F-box domain-containing protein</fullName>
    </recommendedName>
</protein>
<dbReference type="SUPFAM" id="SSF52058">
    <property type="entry name" value="L domain-like"/>
    <property type="match status" value="1"/>
</dbReference>
<proteinExistence type="predicted"/>
<dbReference type="EMBL" id="MDYP01000038">
    <property type="protein sequence ID" value="OQE02802.1"/>
    <property type="molecule type" value="Genomic_DNA"/>
</dbReference>
<dbReference type="AlphaFoldDB" id="A0A1V6RLT3"/>
<evidence type="ECO:0000313" key="2">
    <source>
        <dbReference type="Proteomes" id="UP000191518"/>
    </source>
</evidence>
<dbReference type="InterPro" id="IPR036047">
    <property type="entry name" value="F-box-like_dom_sf"/>
</dbReference>
<sequence length="487" mass="55756">MAGPLPIFPLEIWFMIFQYLRDEESPQHISRLAQTCKYFHRELEHVIYQPVRLKRIENARRFANTVSSRPDLAALVKEVRHSDDTGFSDFAGYSVPFYQALVKLQNLQTLVMRKTLRPSGDPTPQAALQDLLTEINTDAQDSFVMESCLEDFLMQMESQGYPLGDASDPFSLGFDPCEEGFLINAWAEGLFKYTYFTRSNLKDLIPALRTCHIGANSDFDPYLEGEANQPIVEFNNTIFTLRHLKKLCITGARFREYNLLGETIEIPRTDLKELLLLNCQIDAEELELIVQYPRALERLTIRLPVSLQSAYEEDDYLFFSEELSLHQSKSLEYLDVDIYGGASFGLSLDSFDVLKEVIATHHSMLGSEEGEIVLPHNLERLTIRYEQGTPLPLSFLLEVLEEKILPKLRTILCQIPDNISEGVTSDDVCAEVEVFKSKFKDVGVDLSAELVSYPLTMPKYDLCPCENLAFYHQFPFHPRIEPHPEII</sequence>
<dbReference type="Proteomes" id="UP000191518">
    <property type="component" value="Unassembled WGS sequence"/>
</dbReference>
<accession>A0A1V6RLT3</accession>
<comment type="caution">
    <text evidence="1">The sequence shown here is derived from an EMBL/GenBank/DDBJ whole genome shotgun (WGS) entry which is preliminary data.</text>
</comment>
<evidence type="ECO:0008006" key="3">
    <source>
        <dbReference type="Google" id="ProtNLM"/>
    </source>
</evidence>
<keyword evidence="2" id="KW-1185">Reference proteome</keyword>
<name>A0A1V6RLT3_9EURO</name>
<gene>
    <name evidence="1" type="ORF">PENVUL_c038G06646</name>
</gene>
<evidence type="ECO:0000313" key="1">
    <source>
        <dbReference type="EMBL" id="OQE02802.1"/>
    </source>
</evidence>
<organism evidence="1 2">
    <name type="scientific">Penicillium vulpinum</name>
    <dbReference type="NCBI Taxonomy" id="29845"/>
    <lineage>
        <taxon>Eukaryota</taxon>
        <taxon>Fungi</taxon>
        <taxon>Dikarya</taxon>
        <taxon>Ascomycota</taxon>
        <taxon>Pezizomycotina</taxon>
        <taxon>Eurotiomycetes</taxon>
        <taxon>Eurotiomycetidae</taxon>
        <taxon>Eurotiales</taxon>
        <taxon>Aspergillaceae</taxon>
        <taxon>Penicillium</taxon>
    </lineage>
</organism>
<dbReference type="SUPFAM" id="SSF81383">
    <property type="entry name" value="F-box domain"/>
    <property type="match status" value="1"/>
</dbReference>